<protein>
    <submittedName>
        <fullName evidence="2">Uncharacterized protein</fullName>
    </submittedName>
</protein>
<reference evidence="2" key="1">
    <citation type="submission" date="2021-12" db="EMBL/GenBank/DDBJ databases">
        <authorList>
            <person name="King R."/>
        </authorList>
    </citation>
    <scope>NUCLEOTIDE SEQUENCE</scope>
</reference>
<keyword evidence="1" id="KW-1133">Transmembrane helix</keyword>
<dbReference type="AlphaFoldDB" id="A0A9P0AQF2"/>
<evidence type="ECO:0000313" key="2">
    <source>
        <dbReference type="EMBL" id="CAH0546100.1"/>
    </source>
</evidence>
<keyword evidence="1" id="KW-0812">Transmembrane</keyword>
<name>A0A9P0AQF2_BRAAE</name>
<organism evidence="2 3">
    <name type="scientific">Brassicogethes aeneus</name>
    <name type="common">Rape pollen beetle</name>
    <name type="synonym">Meligethes aeneus</name>
    <dbReference type="NCBI Taxonomy" id="1431903"/>
    <lineage>
        <taxon>Eukaryota</taxon>
        <taxon>Metazoa</taxon>
        <taxon>Ecdysozoa</taxon>
        <taxon>Arthropoda</taxon>
        <taxon>Hexapoda</taxon>
        <taxon>Insecta</taxon>
        <taxon>Pterygota</taxon>
        <taxon>Neoptera</taxon>
        <taxon>Endopterygota</taxon>
        <taxon>Coleoptera</taxon>
        <taxon>Polyphaga</taxon>
        <taxon>Cucujiformia</taxon>
        <taxon>Nitidulidae</taxon>
        <taxon>Meligethinae</taxon>
        <taxon>Brassicogethes</taxon>
    </lineage>
</organism>
<dbReference type="Proteomes" id="UP001154078">
    <property type="component" value="Chromosome 1"/>
</dbReference>
<feature type="transmembrane region" description="Helical" evidence="1">
    <location>
        <begin position="12"/>
        <end position="35"/>
    </location>
</feature>
<sequence>MDQLKAEQRLTIIYVLTSIFGAVASITSGIAWGHWKQTLDQCIGRNCSCILFGEHTPSKFLGGSNGYCIWVTFGPLFLVFFCVGLTCFHGYRVLFSSRAPPSRKTRSVVAKLEPGENVLITAVSQESTSPLPRAYWIIVAVFSVISTIYAIIHFSVFVQGFYKTCNQYRLELENKFPVGGSALPVIHGRLSCQGIFDFMDYFEMDSGNAYRGGFINTGLDLILGIIGAAFTWMLFLLASYINIKMVQASGHEE</sequence>
<evidence type="ECO:0000313" key="3">
    <source>
        <dbReference type="Proteomes" id="UP001154078"/>
    </source>
</evidence>
<feature type="transmembrane region" description="Helical" evidence="1">
    <location>
        <begin position="221"/>
        <end position="243"/>
    </location>
</feature>
<feature type="transmembrane region" description="Helical" evidence="1">
    <location>
        <begin position="69"/>
        <end position="94"/>
    </location>
</feature>
<dbReference type="EMBL" id="OV121132">
    <property type="protein sequence ID" value="CAH0546100.1"/>
    <property type="molecule type" value="Genomic_DNA"/>
</dbReference>
<keyword evidence="1" id="KW-0472">Membrane</keyword>
<accession>A0A9P0AQF2</accession>
<gene>
    <name evidence="2" type="ORF">MELIAE_LOCUS344</name>
</gene>
<feature type="transmembrane region" description="Helical" evidence="1">
    <location>
        <begin position="134"/>
        <end position="162"/>
    </location>
</feature>
<dbReference type="OrthoDB" id="8186944at2759"/>
<evidence type="ECO:0000256" key="1">
    <source>
        <dbReference type="SAM" id="Phobius"/>
    </source>
</evidence>
<proteinExistence type="predicted"/>
<keyword evidence="3" id="KW-1185">Reference proteome</keyword>